<keyword evidence="6" id="KW-1185">Reference proteome</keyword>
<protein>
    <submittedName>
        <fullName evidence="5">Helix-turn-helix domain-containing protein</fullName>
    </submittedName>
</protein>
<dbReference type="Pfam" id="PF20240">
    <property type="entry name" value="DUF6597"/>
    <property type="match status" value="1"/>
</dbReference>
<evidence type="ECO:0000313" key="6">
    <source>
        <dbReference type="Proteomes" id="UP000503540"/>
    </source>
</evidence>
<dbReference type="Proteomes" id="UP000503540">
    <property type="component" value="Chromosome"/>
</dbReference>
<dbReference type="GO" id="GO:0043565">
    <property type="term" value="F:sequence-specific DNA binding"/>
    <property type="evidence" value="ECO:0007669"/>
    <property type="project" value="InterPro"/>
</dbReference>
<dbReference type="GO" id="GO:0003700">
    <property type="term" value="F:DNA-binding transcription factor activity"/>
    <property type="evidence" value="ECO:0007669"/>
    <property type="project" value="InterPro"/>
</dbReference>
<dbReference type="PROSITE" id="PS00041">
    <property type="entry name" value="HTH_ARAC_FAMILY_1"/>
    <property type="match status" value="1"/>
</dbReference>
<dbReference type="SMART" id="SM00342">
    <property type="entry name" value="HTH_ARAC"/>
    <property type="match status" value="1"/>
</dbReference>
<proteinExistence type="predicted"/>
<dbReference type="InterPro" id="IPR018060">
    <property type="entry name" value="HTH_AraC"/>
</dbReference>
<dbReference type="AlphaFoldDB" id="A0A6G9YPQ1"/>
<sequence length="235" mass="25219">MADETAGYRERPSRMAGAVLWTRTVAVRDASHPVLPDGCIDLIWSDGRLFIAGPDTAAQYPAIRPGASLAGIRFYPGTAPGLLGVPAHELRDRRVDLDELWPTATARRLTEQVDAAEDRGAALESIALARAAAVDPPDPRLRRIVTALDSGWTIAATAEAVGLGPRLLHRRSLAAFGYGPKTLARVLRLQRALRAARGGAPLAETAVVTGFADQAHLSRDVRELTGMPLRELLSR</sequence>
<dbReference type="EMBL" id="CP046172">
    <property type="protein sequence ID" value="QIS14996.1"/>
    <property type="molecule type" value="Genomic_DNA"/>
</dbReference>
<evidence type="ECO:0000259" key="4">
    <source>
        <dbReference type="PROSITE" id="PS01124"/>
    </source>
</evidence>
<dbReference type="Pfam" id="PF12833">
    <property type="entry name" value="HTH_18"/>
    <property type="match status" value="1"/>
</dbReference>
<evidence type="ECO:0000256" key="3">
    <source>
        <dbReference type="ARBA" id="ARBA00023163"/>
    </source>
</evidence>
<accession>A0A6G9YPQ1</accession>
<name>A0A6G9YPQ1_9NOCA</name>
<gene>
    <name evidence="5" type="ORF">F5544_35830</name>
</gene>
<dbReference type="InterPro" id="IPR050204">
    <property type="entry name" value="AraC_XylS_family_regulators"/>
</dbReference>
<dbReference type="PANTHER" id="PTHR46796:SF15">
    <property type="entry name" value="BLL1074 PROTEIN"/>
    <property type="match status" value="1"/>
</dbReference>
<feature type="domain" description="HTH araC/xylS-type" evidence="4">
    <location>
        <begin position="138"/>
        <end position="235"/>
    </location>
</feature>
<keyword evidence="1" id="KW-0805">Transcription regulation</keyword>
<keyword evidence="2" id="KW-0238">DNA-binding</keyword>
<dbReference type="InterPro" id="IPR018062">
    <property type="entry name" value="HTH_AraC-typ_CS"/>
</dbReference>
<reference evidence="5 6" key="1">
    <citation type="journal article" date="2019" name="ACS Chem. Biol.">
        <title>Identification and Mobilization of a Cryptic Antibiotic Biosynthesis Gene Locus from a Human-Pathogenic Nocardia Isolate.</title>
        <authorList>
            <person name="Herisse M."/>
            <person name="Ishida K."/>
            <person name="Porter J.L."/>
            <person name="Howden B."/>
            <person name="Hertweck C."/>
            <person name="Stinear T.P."/>
            <person name="Pidot S.J."/>
        </authorList>
    </citation>
    <scope>NUCLEOTIDE SEQUENCE [LARGE SCALE GENOMIC DNA]</scope>
    <source>
        <strain evidence="5 6">AUSMDU00012717</strain>
    </source>
</reference>
<dbReference type="InterPro" id="IPR046532">
    <property type="entry name" value="DUF6597"/>
</dbReference>
<evidence type="ECO:0000313" key="5">
    <source>
        <dbReference type="EMBL" id="QIS14996.1"/>
    </source>
</evidence>
<evidence type="ECO:0000256" key="2">
    <source>
        <dbReference type="ARBA" id="ARBA00023125"/>
    </source>
</evidence>
<dbReference type="KEGG" id="nah:F5544_35830"/>
<dbReference type="RefSeq" id="WP_167477321.1">
    <property type="nucleotide sequence ID" value="NZ_CP046172.1"/>
</dbReference>
<evidence type="ECO:0000256" key="1">
    <source>
        <dbReference type="ARBA" id="ARBA00023015"/>
    </source>
</evidence>
<keyword evidence="3" id="KW-0804">Transcription</keyword>
<dbReference type="PANTHER" id="PTHR46796">
    <property type="entry name" value="HTH-TYPE TRANSCRIPTIONAL ACTIVATOR RHAS-RELATED"/>
    <property type="match status" value="1"/>
</dbReference>
<dbReference type="PROSITE" id="PS01124">
    <property type="entry name" value="HTH_ARAC_FAMILY_2"/>
    <property type="match status" value="1"/>
</dbReference>
<dbReference type="Gene3D" id="1.10.10.60">
    <property type="entry name" value="Homeodomain-like"/>
    <property type="match status" value="1"/>
</dbReference>
<organism evidence="5 6">
    <name type="scientific">Nocardia arthritidis</name>
    <dbReference type="NCBI Taxonomy" id="228602"/>
    <lineage>
        <taxon>Bacteria</taxon>
        <taxon>Bacillati</taxon>
        <taxon>Actinomycetota</taxon>
        <taxon>Actinomycetes</taxon>
        <taxon>Mycobacteriales</taxon>
        <taxon>Nocardiaceae</taxon>
        <taxon>Nocardia</taxon>
    </lineage>
</organism>